<keyword evidence="1" id="KW-0812">Transmembrane</keyword>
<dbReference type="EMBL" id="MVAB01000001">
    <property type="protein sequence ID" value="OPF87910.1"/>
    <property type="molecule type" value="Genomic_DNA"/>
</dbReference>
<proteinExistence type="predicted"/>
<sequence length="83" mass="9905">MKHKELDELYRENTSRYTNMYNILFKLDVILFPFLLVGVFLGNDSVQLYVNLLIAILTILQFILFSLDTCFRIKKGKQREKRT</sequence>
<evidence type="ECO:0000313" key="2">
    <source>
        <dbReference type="EMBL" id="OPF87910.1"/>
    </source>
</evidence>
<gene>
    <name evidence="2" type="ORF">BW731_06865</name>
</gene>
<feature type="transmembrane region" description="Helical" evidence="1">
    <location>
        <begin position="48"/>
        <end position="71"/>
    </location>
</feature>
<feature type="transmembrane region" description="Helical" evidence="1">
    <location>
        <begin position="21"/>
        <end position="42"/>
    </location>
</feature>
<keyword evidence="3" id="KW-1185">Reference proteome</keyword>
<evidence type="ECO:0000313" key="3">
    <source>
        <dbReference type="Proteomes" id="UP000189970"/>
    </source>
</evidence>
<dbReference type="Proteomes" id="UP000189970">
    <property type="component" value="Unassembled WGS sequence"/>
</dbReference>
<dbReference type="RefSeq" id="WP_079346793.1">
    <property type="nucleotide sequence ID" value="NZ_MVAB01000001.1"/>
</dbReference>
<keyword evidence="1" id="KW-0472">Membrane</keyword>
<reference evidence="2 3" key="1">
    <citation type="submission" date="2017-02" db="EMBL/GenBank/DDBJ databases">
        <title>Vagococcus cremeus sp. nov., isolated from the small intestine of a marten, Martes flavigula.</title>
        <authorList>
            <person name="Tak E.J."/>
            <person name="Bae J.-W."/>
        </authorList>
    </citation>
    <scope>NUCLEOTIDE SEQUENCE [LARGE SCALE GENOMIC DNA]</scope>
    <source>
        <strain evidence="2 3">D7T301</strain>
    </source>
</reference>
<evidence type="ECO:0000256" key="1">
    <source>
        <dbReference type="SAM" id="Phobius"/>
    </source>
</evidence>
<keyword evidence="1" id="KW-1133">Transmembrane helix</keyword>
<comment type="caution">
    <text evidence="2">The sequence shown here is derived from an EMBL/GenBank/DDBJ whole genome shotgun (WGS) entry which is preliminary data.</text>
</comment>
<accession>A0A1V4DI56</accession>
<organism evidence="2 3">
    <name type="scientific">Vagococcus martis</name>
    <dbReference type="NCBI Taxonomy" id="1768210"/>
    <lineage>
        <taxon>Bacteria</taxon>
        <taxon>Bacillati</taxon>
        <taxon>Bacillota</taxon>
        <taxon>Bacilli</taxon>
        <taxon>Lactobacillales</taxon>
        <taxon>Enterococcaceae</taxon>
        <taxon>Vagococcus</taxon>
    </lineage>
</organism>
<protein>
    <submittedName>
        <fullName evidence="2">Uncharacterized protein</fullName>
    </submittedName>
</protein>
<name>A0A1V4DI56_9ENTE</name>
<dbReference type="AlphaFoldDB" id="A0A1V4DI56"/>